<reference evidence="2" key="1">
    <citation type="journal article" date="2021" name="bioRxiv">
        <title>Whole Genome Assembly and Annotation of Northern Wild Rice, Zizania palustris L., Supports a Whole Genome Duplication in the Zizania Genus.</title>
        <authorList>
            <person name="Haas M."/>
            <person name="Kono T."/>
            <person name="Macchietto M."/>
            <person name="Millas R."/>
            <person name="McGilp L."/>
            <person name="Shao M."/>
            <person name="Duquette J."/>
            <person name="Hirsch C.N."/>
            <person name="Kimball J."/>
        </authorList>
    </citation>
    <scope>NUCLEOTIDE SEQUENCE</scope>
    <source>
        <tissue evidence="2">Fresh leaf tissue</tissue>
    </source>
</reference>
<feature type="region of interest" description="Disordered" evidence="1">
    <location>
        <begin position="126"/>
        <end position="185"/>
    </location>
</feature>
<name>A0A8J5V2Q9_ZIZPA</name>
<gene>
    <name evidence="2" type="ORF">GUJ93_ZPchr0009g940</name>
</gene>
<sequence>MIGSAAARRGGNGGAAAGGGGWLHAAWLALTGATPASLLTEEVAGGGFSLPALTARSSSPYEPVSTEESDGDDASWGSSETEQFLLTREGDPKTTTTTTTSPERIITRDELRMGKPVFWLWSAKKNTGEPESMAVEESEAFLPRRRGAPKRINNADTEDHPLSFDRHGRESSSSSSSSSLLLSSS</sequence>
<comment type="caution">
    <text evidence="2">The sequence shown here is derived from an EMBL/GenBank/DDBJ whole genome shotgun (WGS) entry which is preliminary data.</text>
</comment>
<accession>A0A8J5V2Q9</accession>
<proteinExistence type="predicted"/>
<evidence type="ECO:0000313" key="3">
    <source>
        <dbReference type="Proteomes" id="UP000729402"/>
    </source>
</evidence>
<dbReference type="Proteomes" id="UP000729402">
    <property type="component" value="Unassembled WGS sequence"/>
</dbReference>
<protein>
    <submittedName>
        <fullName evidence="2">Uncharacterized protein</fullName>
    </submittedName>
</protein>
<feature type="compositionally biased region" description="Basic and acidic residues" evidence="1">
    <location>
        <begin position="157"/>
        <end position="170"/>
    </location>
</feature>
<dbReference type="OrthoDB" id="674119at2759"/>
<dbReference type="EMBL" id="JAAALK010000289">
    <property type="protein sequence ID" value="KAG8049020.1"/>
    <property type="molecule type" value="Genomic_DNA"/>
</dbReference>
<keyword evidence="3" id="KW-1185">Reference proteome</keyword>
<organism evidence="2 3">
    <name type="scientific">Zizania palustris</name>
    <name type="common">Northern wild rice</name>
    <dbReference type="NCBI Taxonomy" id="103762"/>
    <lineage>
        <taxon>Eukaryota</taxon>
        <taxon>Viridiplantae</taxon>
        <taxon>Streptophyta</taxon>
        <taxon>Embryophyta</taxon>
        <taxon>Tracheophyta</taxon>
        <taxon>Spermatophyta</taxon>
        <taxon>Magnoliopsida</taxon>
        <taxon>Liliopsida</taxon>
        <taxon>Poales</taxon>
        <taxon>Poaceae</taxon>
        <taxon>BOP clade</taxon>
        <taxon>Oryzoideae</taxon>
        <taxon>Oryzeae</taxon>
        <taxon>Zizaniinae</taxon>
        <taxon>Zizania</taxon>
    </lineage>
</organism>
<feature type="region of interest" description="Disordered" evidence="1">
    <location>
        <begin position="50"/>
        <end position="104"/>
    </location>
</feature>
<evidence type="ECO:0000256" key="1">
    <source>
        <dbReference type="SAM" id="MobiDB-lite"/>
    </source>
</evidence>
<feature type="compositionally biased region" description="Low complexity" evidence="1">
    <location>
        <begin position="171"/>
        <end position="185"/>
    </location>
</feature>
<evidence type="ECO:0000313" key="2">
    <source>
        <dbReference type="EMBL" id="KAG8049020.1"/>
    </source>
</evidence>
<reference evidence="2" key="2">
    <citation type="submission" date="2021-02" db="EMBL/GenBank/DDBJ databases">
        <authorList>
            <person name="Kimball J.A."/>
            <person name="Haas M.W."/>
            <person name="Macchietto M."/>
            <person name="Kono T."/>
            <person name="Duquette J."/>
            <person name="Shao M."/>
        </authorList>
    </citation>
    <scope>NUCLEOTIDE SEQUENCE</scope>
    <source>
        <tissue evidence="2">Fresh leaf tissue</tissue>
    </source>
</reference>
<dbReference type="AlphaFoldDB" id="A0A8J5V2Q9"/>